<accession>A0A6P5A197</accession>
<evidence type="ECO:0000256" key="1">
    <source>
        <dbReference type="ARBA" id="ARBA00010926"/>
    </source>
</evidence>
<dbReference type="Pfam" id="PF16561">
    <property type="entry name" value="AMPK1_CBM"/>
    <property type="match status" value="2"/>
</dbReference>
<feature type="compositionally biased region" description="Acidic residues" evidence="5">
    <location>
        <begin position="10"/>
        <end position="20"/>
    </location>
</feature>
<dbReference type="SUPFAM" id="SSF81296">
    <property type="entry name" value="E set domains"/>
    <property type="match status" value="2"/>
</dbReference>
<sequence>MVQYKTVLESFEESQDDDDLNTTPQVESAGRDNQAFRTNLEDEAFTEEVPLSTDDVQKPIPNTDEQPKQMAFTDTTESDKMKPEEKPVSDRVHTPEDTVFSMIELPDEKDDTNIEDVVEESETDLEIDNNGWSVVSENETAPAGDTAMKGNTDEEEAGKNTTITEISAPDDNTAAAETAQPAEATVLEKTEMETAPETLASDETFLSDNQILKDTTVTKTTTSDDPPEKNLSEFAEKPVDGTETEPARSSDAAMLECIDVKLVWKGATSGDVVLQGSWDGWRRAYKLNKSDQGEYSMSLKLPFGQHEYKFRVGKSWIEDETKPTVPNVFGTQNNILKVPDIPEMDNKTEETKPTDETILKQTPCVEGAEETTYTVRPQTEDTIEDKPITEALFVERNMNDSDLTKAPTSEETSGEVGPVTVIKEDETASTGKETTEQDQETKEQVIDFLETLADKISTEICQSVEGVMKTIQEVNEKAEDRVYSSSPSEDSKTAEEVVLDTSKKTEVTTETTTEGDTAKKTATDIVGVVKRNQQAEKMVEETSTDFAEDTAAEDAIDTLSSEEILKNNLQAIAEKSEDSLYCLNQPEEPTGAVAKEVEAFEEVLPDENPEGIPTNAAPSDEIDVVADLYEGEKPEKKTSTEVTADETSTNTPNKTQDASYIDLLVPNETVQITNKLQKTKDTDATEASPAEKTPNSSSDDKGTTVEQLGEMIENITPDDFTYNAEPPSESEEPAVDEMLDTTEIRSPLPEIREEESEDEADIGKSSGRRRVKITLHDCSHIKLLWQGEAGGDVFLQGSWDGWTQSHKLTKGDYSVTLKLPVGLHEYKFRIGNSWFHDKAKTTVLNCWNTPNNVINVT</sequence>
<dbReference type="InterPro" id="IPR014756">
    <property type="entry name" value="Ig_E-set"/>
</dbReference>
<dbReference type="OrthoDB" id="531008at2759"/>
<keyword evidence="7" id="KW-1185">Reference proteome</keyword>
<organism evidence="7 8">
    <name type="scientific">Branchiostoma belcheri</name>
    <name type="common">Amphioxus</name>
    <dbReference type="NCBI Taxonomy" id="7741"/>
    <lineage>
        <taxon>Eukaryota</taxon>
        <taxon>Metazoa</taxon>
        <taxon>Chordata</taxon>
        <taxon>Cephalochordata</taxon>
        <taxon>Leptocardii</taxon>
        <taxon>Amphioxiformes</taxon>
        <taxon>Branchiostomatidae</taxon>
        <taxon>Branchiostoma</taxon>
    </lineage>
</organism>
<comment type="function">
    <text evidence="2">Non-catalytic subunit of AMP-activated protein kinase (AMPK), an energy sensor protein kinase that plays a key role in regulating cellular energy metabolism. In response to reduction of intracellular ATP levels, AMPK activates energy-producing pathways and inhibits energy-consuming processes: inhibits protein, carbohydrate and lipid biosynthesis, as well as cell growth and proliferation. AMPK acts via direct phosphorylation of metabolic enzymes, and by longer-term effects via phosphorylation of transcription regulators. Also acts as a regulator of cellular polarity by remodeling the actin cytoskeleton; probably by indirectly activating myosin. Beta non-catalytic subunit acts as a scaffold on which the AMPK complex assembles, via its C-terminus that bridges alpha (PRKAA1 or PRKAA2) and gamma subunits (PRKAG1, PRKAG2 or PRKAG3).</text>
</comment>
<dbReference type="PANTHER" id="PTHR10343:SF84">
    <property type="entry name" value="5'-AMP-ACTIVATED PROTEIN KINASE SUBUNIT BETA-1"/>
    <property type="match status" value="1"/>
</dbReference>
<evidence type="ECO:0000256" key="5">
    <source>
        <dbReference type="SAM" id="MobiDB-lite"/>
    </source>
</evidence>
<feature type="region of interest" description="Disordered" evidence="5">
    <location>
        <begin position="478"/>
        <end position="516"/>
    </location>
</feature>
<evidence type="ECO:0000313" key="7">
    <source>
        <dbReference type="Proteomes" id="UP000515135"/>
    </source>
</evidence>
<dbReference type="InterPro" id="IPR050827">
    <property type="entry name" value="CRP1_MDG1_kinase"/>
</dbReference>
<proteinExistence type="inferred from homology"/>
<dbReference type="GO" id="GO:0005737">
    <property type="term" value="C:cytoplasm"/>
    <property type="evidence" value="ECO:0007669"/>
    <property type="project" value="TreeGrafter"/>
</dbReference>
<dbReference type="GeneID" id="109479469"/>
<feature type="region of interest" description="Disordered" evidence="5">
    <location>
        <begin position="1"/>
        <end position="99"/>
    </location>
</feature>
<feature type="compositionally biased region" description="Polar residues" evidence="5">
    <location>
        <begin position="130"/>
        <end position="139"/>
    </location>
</feature>
<feature type="region of interest" description="Disordered" evidence="5">
    <location>
        <begin position="672"/>
        <end position="704"/>
    </location>
</feature>
<feature type="compositionally biased region" description="Basic and acidic residues" evidence="5">
    <location>
        <begin position="630"/>
        <end position="639"/>
    </location>
</feature>
<dbReference type="InterPro" id="IPR032640">
    <property type="entry name" value="AMPK1_CBM"/>
</dbReference>
<feature type="domain" description="AMP-activated protein kinase glycogen-binding" evidence="6">
    <location>
        <begin position="782"/>
        <end position="857"/>
    </location>
</feature>
<evidence type="ECO:0000259" key="6">
    <source>
        <dbReference type="Pfam" id="PF16561"/>
    </source>
</evidence>
<dbReference type="GO" id="GO:0007165">
    <property type="term" value="P:signal transduction"/>
    <property type="evidence" value="ECO:0007669"/>
    <property type="project" value="TreeGrafter"/>
</dbReference>
<feature type="region of interest" description="Disordered" evidence="5">
    <location>
        <begin position="746"/>
        <end position="765"/>
    </location>
</feature>
<feature type="compositionally biased region" description="Basic and acidic residues" evidence="5">
    <location>
        <begin position="77"/>
        <end position="96"/>
    </location>
</feature>
<dbReference type="Proteomes" id="UP000515135">
    <property type="component" value="Unplaced"/>
</dbReference>
<reference evidence="8" key="1">
    <citation type="submission" date="2025-08" db="UniProtKB">
        <authorList>
            <consortium name="RefSeq"/>
        </authorList>
    </citation>
    <scope>IDENTIFICATION</scope>
    <source>
        <tissue evidence="8">Gonad</tissue>
    </source>
</reference>
<dbReference type="RefSeq" id="XP_019636992.1">
    <property type="nucleotide sequence ID" value="XM_019781433.1"/>
</dbReference>
<comment type="similarity">
    <text evidence="1">Belongs to the 5'-AMP-activated protein kinase beta subunit family.</text>
</comment>
<feature type="region of interest" description="Disordered" evidence="5">
    <location>
        <begin position="605"/>
        <end position="660"/>
    </location>
</feature>
<dbReference type="GO" id="GO:0031588">
    <property type="term" value="C:nucleotide-activated protein kinase complex"/>
    <property type="evidence" value="ECO:0007669"/>
    <property type="project" value="TreeGrafter"/>
</dbReference>
<feature type="region of interest" description="Disordered" evidence="5">
    <location>
        <begin position="216"/>
        <end position="250"/>
    </location>
</feature>
<feature type="compositionally biased region" description="Basic and acidic residues" evidence="5">
    <location>
        <begin position="226"/>
        <end position="248"/>
    </location>
</feature>
<feature type="compositionally biased region" description="Basic and acidic residues" evidence="5">
    <location>
        <begin position="489"/>
        <end position="507"/>
    </location>
</feature>
<evidence type="ECO:0000313" key="8">
    <source>
        <dbReference type="RefSeq" id="XP_019636992.1"/>
    </source>
</evidence>
<feature type="compositionally biased region" description="Polar residues" evidence="5">
    <location>
        <begin position="640"/>
        <end position="658"/>
    </location>
</feature>
<dbReference type="InterPro" id="IPR013783">
    <property type="entry name" value="Ig-like_fold"/>
</dbReference>
<feature type="domain" description="AMP-activated protein kinase glycogen-binding" evidence="6">
    <location>
        <begin position="259"/>
        <end position="339"/>
    </location>
</feature>
<name>A0A6P5A197_BRABE</name>
<dbReference type="CDD" id="cd02859">
    <property type="entry name" value="E_set_AMPKbeta_like_N"/>
    <property type="match status" value="2"/>
</dbReference>
<dbReference type="GO" id="GO:0005634">
    <property type="term" value="C:nucleus"/>
    <property type="evidence" value="ECO:0007669"/>
    <property type="project" value="TreeGrafter"/>
</dbReference>
<gene>
    <name evidence="8" type="primary">LOC109479469</name>
</gene>
<dbReference type="KEGG" id="bbel:109479469"/>
<dbReference type="GO" id="GO:0019901">
    <property type="term" value="F:protein kinase binding"/>
    <property type="evidence" value="ECO:0007669"/>
    <property type="project" value="TreeGrafter"/>
</dbReference>
<dbReference type="Gene3D" id="2.60.40.10">
    <property type="entry name" value="Immunoglobulins"/>
    <property type="match status" value="2"/>
</dbReference>
<evidence type="ECO:0000256" key="3">
    <source>
        <dbReference type="ARBA" id="ARBA00025878"/>
    </source>
</evidence>
<dbReference type="AlphaFoldDB" id="A0A6P5A197"/>
<comment type="subunit">
    <text evidence="3">AMPK is a heterotrimer of an alpha catalytic subunit (PRKAA1 or PRKAA2), a beta (PRKAB1 or PRKAB2) and a gamma non-catalytic subunits (PRKAG1, PRKAG2 or PRKAG3). Interacts with FNIP1 and FNIP2.</text>
</comment>
<feature type="region of interest" description="Disordered" evidence="5">
    <location>
        <begin position="717"/>
        <end position="736"/>
    </location>
</feature>
<protein>
    <recommendedName>
        <fullName evidence="4">5'-AMP-activated protein kinase subunit beta-1</fullName>
    </recommendedName>
</protein>
<evidence type="ECO:0000256" key="2">
    <source>
        <dbReference type="ARBA" id="ARBA00025180"/>
    </source>
</evidence>
<dbReference type="PANTHER" id="PTHR10343">
    <property type="entry name" value="5'-AMP-ACTIVATED PROTEIN KINASE , BETA SUBUNIT"/>
    <property type="match status" value="1"/>
</dbReference>
<evidence type="ECO:0000256" key="4">
    <source>
        <dbReference type="ARBA" id="ARBA00040010"/>
    </source>
</evidence>
<feature type="region of interest" description="Disordered" evidence="5">
    <location>
        <begin position="121"/>
        <end position="160"/>
    </location>
</feature>